<dbReference type="AlphaFoldDB" id="A0A8K1ZZJ8"/>
<dbReference type="RefSeq" id="WP_161825492.1">
    <property type="nucleotide sequence ID" value="NZ_WVIC01000019.1"/>
</dbReference>
<feature type="domain" description="Peptidase M16 N-terminal" evidence="1">
    <location>
        <begin position="79"/>
        <end position="183"/>
    </location>
</feature>
<dbReference type="Proteomes" id="UP000607397">
    <property type="component" value="Unassembled WGS sequence"/>
</dbReference>
<dbReference type="Pfam" id="PF00675">
    <property type="entry name" value="Peptidase_M16"/>
    <property type="match status" value="1"/>
</dbReference>
<feature type="domain" description="Peptidase M16 C-terminal" evidence="2">
    <location>
        <begin position="230"/>
        <end position="407"/>
    </location>
</feature>
<keyword evidence="4" id="KW-1185">Reference proteome</keyword>
<evidence type="ECO:0000313" key="4">
    <source>
        <dbReference type="Proteomes" id="UP000607397"/>
    </source>
</evidence>
<proteinExistence type="predicted"/>
<comment type="caution">
    <text evidence="3">The sequence shown here is derived from an EMBL/GenBank/DDBJ whole genome shotgun (WGS) entry which is preliminary data.</text>
</comment>
<dbReference type="PANTHER" id="PTHR11851:SF225">
    <property type="entry name" value="NON-PEPTIDASE HOMOLOG YMXG"/>
    <property type="match status" value="1"/>
</dbReference>
<accession>A0A8K1ZZJ8</accession>
<evidence type="ECO:0000259" key="2">
    <source>
        <dbReference type="Pfam" id="PF05193"/>
    </source>
</evidence>
<dbReference type="PANTHER" id="PTHR11851">
    <property type="entry name" value="METALLOPROTEASE"/>
    <property type="match status" value="1"/>
</dbReference>
<dbReference type="GO" id="GO:0046872">
    <property type="term" value="F:metal ion binding"/>
    <property type="evidence" value="ECO:0007669"/>
    <property type="project" value="InterPro"/>
</dbReference>
<protein>
    <submittedName>
        <fullName evidence="3">Insulinase family protein</fullName>
    </submittedName>
</protein>
<gene>
    <name evidence="3" type="ORF">GS597_10950</name>
</gene>
<dbReference type="Pfam" id="PF05193">
    <property type="entry name" value="Peptidase_M16_C"/>
    <property type="match status" value="1"/>
</dbReference>
<name>A0A8K1ZZJ8_9CYAN</name>
<dbReference type="InterPro" id="IPR011249">
    <property type="entry name" value="Metalloenz_LuxS/M16"/>
</dbReference>
<dbReference type="EMBL" id="WVIC01000019">
    <property type="protein sequence ID" value="NCJ07017.1"/>
    <property type="molecule type" value="Genomic_DNA"/>
</dbReference>
<dbReference type="InterPro" id="IPR050361">
    <property type="entry name" value="MPP/UQCRC_Complex"/>
</dbReference>
<dbReference type="InterPro" id="IPR011765">
    <property type="entry name" value="Pept_M16_N"/>
</dbReference>
<organism evidence="3 4">
    <name type="scientific">Petrachloros mirabilis ULC683</name>
    <dbReference type="NCBI Taxonomy" id="2781853"/>
    <lineage>
        <taxon>Bacteria</taxon>
        <taxon>Bacillati</taxon>
        <taxon>Cyanobacteriota</taxon>
        <taxon>Cyanophyceae</taxon>
        <taxon>Synechococcales</taxon>
        <taxon>Petrachlorosaceae</taxon>
        <taxon>Petrachloros</taxon>
        <taxon>Petrachloros mirabilis</taxon>
    </lineage>
</organism>
<dbReference type="InterPro" id="IPR007863">
    <property type="entry name" value="Peptidase_M16_C"/>
</dbReference>
<sequence>MGFQPLFRSHLPRWGHVLGKQQRFSLIALVAIGLIFLGSVPVRAATPRHYTELTFPALPEIQLPDYERFQLDNGLVVYLMENHELPLVAGTVMIHTGSRFDPPDKVGLADVTGTVIRAGGTQSHDANTLNRLLEQRAAAVEVSVGQAMGSARFSALSEDLESVFGLFAEVLQSPRFPQDQIDLALSQGRGAISRRNDTPDSISGREFPKLIYGADSPFARTQEYETLAAITRTDLVQFYQTYFHPDQMILGIVGDFEPRGMKQLIQAQFGDWPASSTPLAETPPPVVPRSPGGVFLVEQPQLTQSTVQLGHLGVRLDDPDMFALYVINEALNSFGGRLFDEVRSRQGLAYSVYALWRPQYDYPGLFVGGGQTRSETTVAFIEAVKAEFEKLRTTPISEQELQQAKDSILNSFVFNFQDPAQTLVRLMRYEYFDYPDDYIFQYQRAVKAMTANQVLQAAQAHLHPDQLVTLVVGNPQTMQPDLTALQGTVTPVKLQPTS</sequence>
<evidence type="ECO:0000313" key="3">
    <source>
        <dbReference type="EMBL" id="NCJ07017.1"/>
    </source>
</evidence>
<reference evidence="3" key="1">
    <citation type="submission" date="2019-12" db="EMBL/GenBank/DDBJ databases">
        <title>High-Quality draft genome sequences of three cyanobacteria isolated from the limestone walls of the Old Cathedral of Coimbra.</title>
        <authorList>
            <person name="Tiago I."/>
            <person name="Soares F."/>
            <person name="Portugal A."/>
        </authorList>
    </citation>
    <scope>NUCLEOTIDE SEQUENCE [LARGE SCALE GENOMIC DNA]</scope>
    <source>
        <strain evidence="3">C</strain>
    </source>
</reference>
<evidence type="ECO:0000259" key="1">
    <source>
        <dbReference type="Pfam" id="PF00675"/>
    </source>
</evidence>
<dbReference type="SUPFAM" id="SSF63411">
    <property type="entry name" value="LuxS/MPP-like metallohydrolase"/>
    <property type="match status" value="2"/>
</dbReference>
<dbReference type="Gene3D" id="3.30.830.10">
    <property type="entry name" value="Metalloenzyme, LuxS/M16 peptidase-like"/>
    <property type="match status" value="2"/>
</dbReference>